<dbReference type="AlphaFoldDB" id="A0A284VJW2"/>
<proteinExistence type="predicted"/>
<dbReference type="Gene3D" id="3.20.20.70">
    <property type="entry name" value="Aldolase class I"/>
    <property type="match status" value="1"/>
</dbReference>
<organism evidence="9 10">
    <name type="scientific">Candidatus Methanoperedens nitratireducens</name>
    <dbReference type="NCBI Taxonomy" id="1392998"/>
    <lineage>
        <taxon>Archaea</taxon>
        <taxon>Methanobacteriati</taxon>
        <taxon>Methanobacteriota</taxon>
        <taxon>Stenosarchaea group</taxon>
        <taxon>Methanomicrobia</taxon>
        <taxon>Methanosarcinales</taxon>
        <taxon>ANME-2 cluster</taxon>
        <taxon>Candidatus Methanoperedentaceae</taxon>
        <taxon>Candidatus Methanoperedens</taxon>
    </lineage>
</organism>
<dbReference type="SFLD" id="SFLDS00029">
    <property type="entry name" value="Radical_SAM"/>
    <property type="match status" value="1"/>
</dbReference>
<dbReference type="Proteomes" id="UP000218615">
    <property type="component" value="Unassembled WGS sequence"/>
</dbReference>
<keyword evidence="5" id="KW-0663">Pyridoxal phosphate</keyword>
<dbReference type="STRING" id="1392998.ANME2D_01026"/>
<keyword evidence="10" id="KW-1185">Reference proteome</keyword>
<dbReference type="InterPro" id="IPR007197">
    <property type="entry name" value="rSAM"/>
</dbReference>
<dbReference type="Gene3D" id="6.10.140.1170">
    <property type="match status" value="1"/>
</dbReference>
<dbReference type="OrthoDB" id="21308at2157"/>
<dbReference type="SUPFAM" id="SSF102114">
    <property type="entry name" value="Radical SAM enzymes"/>
    <property type="match status" value="1"/>
</dbReference>
<dbReference type="Pfam" id="PF04055">
    <property type="entry name" value="Radical_SAM"/>
    <property type="match status" value="1"/>
</dbReference>
<evidence type="ECO:0000313" key="10">
    <source>
        <dbReference type="Proteomes" id="UP000218615"/>
    </source>
</evidence>
<name>A0A284VJW2_9EURY</name>
<dbReference type="RefSeq" id="WP_218837874.1">
    <property type="nucleotide sequence ID" value="NZ_FZMP01000027.1"/>
</dbReference>
<dbReference type="EMBL" id="FZMP01000027">
    <property type="protein sequence ID" value="SNQ59553.1"/>
    <property type="molecule type" value="Genomic_DNA"/>
</dbReference>
<dbReference type="InterPro" id="IPR003739">
    <property type="entry name" value="Lys_aminomutase/Glu_NH3_mut"/>
</dbReference>
<evidence type="ECO:0000256" key="1">
    <source>
        <dbReference type="ARBA" id="ARBA00001933"/>
    </source>
</evidence>
<evidence type="ECO:0000256" key="2">
    <source>
        <dbReference type="ARBA" id="ARBA00022485"/>
    </source>
</evidence>
<accession>A0A284VJW2</accession>
<dbReference type="InterPro" id="IPR058240">
    <property type="entry name" value="rSAM_sf"/>
</dbReference>
<evidence type="ECO:0000256" key="5">
    <source>
        <dbReference type="ARBA" id="ARBA00022898"/>
    </source>
</evidence>
<keyword evidence="2" id="KW-0004">4Fe-4S</keyword>
<dbReference type="SFLD" id="SFLDG01070">
    <property type="entry name" value="PLP-dependent"/>
    <property type="match status" value="1"/>
</dbReference>
<reference evidence="10" key="1">
    <citation type="submission" date="2017-06" db="EMBL/GenBank/DDBJ databases">
        <authorList>
            <person name="Cremers G."/>
        </authorList>
    </citation>
    <scope>NUCLEOTIDE SEQUENCE [LARGE SCALE GENOMIC DNA]</scope>
</reference>
<evidence type="ECO:0000256" key="4">
    <source>
        <dbReference type="ARBA" id="ARBA00022723"/>
    </source>
</evidence>
<feature type="domain" description="Radical SAM core" evidence="8">
    <location>
        <begin position="315"/>
        <end position="441"/>
    </location>
</feature>
<evidence type="ECO:0000256" key="7">
    <source>
        <dbReference type="ARBA" id="ARBA00023014"/>
    </source>
</evidence>
<dbReference type="NCBIfam" id="TIGR00238">
    <property type="entry name" value="KamA family radical SAM protein"/>
    <property type="match status" value="1"/>
</dbReference>
<dbReference type="GO" id="GO:0046872">
    <property type="term" value="F:metal ion binding"/>
    <property type="evidence" value="ECO:0007669"/>
    <property type="project" value="UniProtKB-KW"/>
</dbReference>
<sequence length="604" mass="71206">MMKELLEYDKTGLIETLWKCDPDIYAILRSSDNLQDARNNMFDYLNDIERHLFNIYSDKHFKDINILERNNAKECIRVFKNIIRTENEEISNFSVLNVLYKIAKKKIDPDKFTAGFVIEFIFLFKGINCTSGLYAEKDVPLFLRLSGFEAALERTKSLDNYAVNMENFFKRYKTGLDEDMIKERRMNKESIQAFFHAGESDWYDHKWQLKNIIKDIDTLQGMVRLSSDELKGLKCAKKHKIPFQITPYYLSLFDRENTGEYDHAIRAQVLPGEEYCLNYVQSKKSGSSLDFMDEKSTSPINGITRRYPQILILKPFDSCPQICVYCQRNWEITDIRDAVFSTETMGNAIEWIRNNPNITEVLITGGDPLTLNDTAIDWLLSRIADIEHIERIRIGTRVIVTMPQRITDDTVEIFGKYHEPGKREFCIVTHFEHPAEMTPDSLYAVKKIKKIGISLYNQQVFTYYNSKKFESCLLRRVLKKSGIDPYYTFNTKGKNETIDYRVPVARIEQERKEEARFLPGLVRTDEPVLNVPRLGKSHLHAWQDHEIIMILQDGRRVYRFYPWESKYALVEPYNYIDVSIYDYIIRLKEDGEDVREYSSIWYYF</sequence>
<keyword evidence="3" id="KW-0949">S-adenosyl-L-methionine</keyword>
<dbReference type="GO" id="GO:0051539">
    <property type="term" value="F:4 iron, 4 sulfur cluster binding"/>
    <property type="evidence" value="ECO:0007669"/>
    <property type="project" value="UniProtKB-KW"/>
</dbReference>
<keyword evidence="4" id="KW-0479">Metal-binding</keyword>
<comment type="cofactor">
    <cofactor evidence="1">
        <name>pyridoxal 5'-phosphate</name>
        <dbReference type="ChEBI" id="CHEBI:597326"/>
    </cofactor>
</comment>
<evidence type="ECO:0000256" key="6">
    <source>
        <dbReference type="ARBA" id="ARBA00023004"/>
    </source>
</evidence>
<dbReference type="PANTHER" id="PTHR30538">
    <property type="entry name" value="LYSINE 2,3-AMINOMUTASE-RELATED"/>
    <property type="match status" value="1"/>
</dbReference>
<protein>
    <recommendedName>
        <fullName evidence="8">Radical SAM core domain-containing protein</fullName>
    </recommendedName>
</protein>
<dbReference type="InterPro" id="IPR013785">
    <property type="entry name" value="Aldolase_TIM"/>
</dbReference>
<evidence type="ECO:0000256" key="3">
    <source>
        <dbReference type="ARBA" id="ARBA00022691"/>
    </source>
</evidence>
<evidence type="ECO:0000259" key="8">
    <source>
        <dbReference type="Pfam" id="PF04055"/>
    </source>
</evidence>
<keyword evidence="6" id="KW-0408">Iron</keyword>
<dbReference type="GO" id="GO:0003824">
    <property type="term" value="F:catalytic activity"/>
    <property type="evidence" value="ECO:0007669"/>
    <property type="project" value="InterPro"/>
</dbReference>
<keyword evidence="7" id="KW-0411">Iron-sulfur</keyword>
<gene>
    <name evidence="9" type="ORF">MNV_1220003</name>
</gene>
<evidence type="ECO:0000313" key="9">
    <source>
        <dbReference type="EMBL" id="SNQ59553.1"/>
    </source>
</evidence>
<dbReference type="PANTHER" id="PTHR30538:SF0">
    <property type="entry name" value="L-LYSINE 2,3-AMINOMUTASE AQ_1632-RELATED"/>
    <property type="match status" value="1"/>
</dbReference>